<name>A0A8H7AK64_9EURO</name>
<dbReference type="Proteomes" id="UP000606974">
    <property type="component" value="Unassembled WGS sequence"/>
</dbReference>
<keyword evidence="2" id="KW-1185">Reference proteome</keyword>
<sequence length="59" mass="6792">MSTPSTKYQLRRTIPARFRSDKRYSIQSSELREAQLIPDQHVANTSKLRVNVTIGTEKS</sequence>
<dbReference type="AlphaFoldDB" id="A0A8H7AK64"/>
<comment type="caution">
    <text evidence="1">The sequence shown here is derived from an EMBL/GenBank/DDBJ whole genome shotgun (WGS) entry which is preliminary data.</text>
</comment>
<accession>A0A8H7AK64</accession>
<reference evidence="1" key="1">
    <citation type="submission" date="2020-02" db="EMBL/GenBank/DDBJ databases">
        <authorList>
            <person name="Palmer J.M."/>
        </authorList>
    </citation>
    <scope>NUCLEOTIDE SEQUENCE</scope>
    <source>
        <strain evidence="1">EPUS1.4</strain>
        <tissue evidence="1">Thallus</tissue>
    </source>
</reference>
<evidence type="ECO:0000313" key="2">
    <source>
        <dbReference type="Proteomes" id="UP000606974"/>
    </source>
</evidence>
<gene>
    <name evidence="1" type="ORF">GJ744_009155</name>
</gene>
<organism evidence="1 2">
    <name type="scientific">Endocarpon pusillum</name>
    <dbReference type="NCBI Taxonomy" id="364733"/>
    <lineage>
        <taxon>Eukaryota</taxon>
        <taxon>Fungi</taxon>
        <taxon>Dikarya</taxon>
        <taxon>Ascomycota</taxon>
        <taxon>Pezizomycotina</taxon>
        <taxon>Eurotiomycetes</taxon>
        <taxon>Chaetothyriomycetidae</taxon>
        <taxon>Verrucariales</taxon>
        <taxon>Verrucariaceae</taxon>
        <taxon>Endocarpon</taxon>
    </lineage>
</organism>
<dbReference type="EMBL" id="JAACFV010000052">
    <property type="protein sequence ID" value="KAF7508606.1"/>
    <property type="molecule type" value="Genomic_DNA"/>
</dbReference>
<evidence type="ECO:0000313" key="1">
    <source>
        <dbReference type="EMBL" id="KAF7508606.1"/>
    </source>
</evidence>
<proteinExistence type="predicted"/>
<protein>
    <submittedName>
        <fullName evidence="1">Uncharacterized protein</fullName>
    </submittedName>
</protein>